<protein>
    <submittedName>
        <fullName evidence="3">Reductase</fullName>
    </submittedName>
</protein>
<evidence type="ECO:0000313" key="3">
    <source>
        <dbReference type="EMBL" id="GLJ68216.1"/>
    </source>
</evidence>
<organism evidence="3 4">
    <name type="scientific">Nocardioides luteus</name>
    <dbReference type="NCBI Taxonomy" id="1844"/>
    <lineage>
        <taxon>Bacteria</taxon>
        <taxon>Bacillati</taxon>
        <taxon>Actinomycetota</taxon>
        <taxon>Actinomycetes</taxon>
        <taxon>Propionibacteriales</taxon>
        <taxon>Nocardioidaceae</taxon>
        <taxon>Nocardioides</taxon>
    </lineage>
</organism>
<evidence type="ECO:0000259" key="2">
    <source>
        <dbReference type="Pfam" id="PF01370"/>
    </source>
</evidence>
<dbReference type="PANTHER" id="PTHR48079">
    <property type="entry name" value="PROTEIN YEEZ"/>
    <property type="match status" value="1"/>
</dbReference>
<evidence type="ECO:0000313" key="4">
    <source>
        <dbReference type="Proteomes" id="UP001142292"/>
    </source>
</evidence>
<dbReference type="Gene3D" id="3.40.50.720">
    <property type="entry name" value="NAD(P)-binding Rossmann-like Domain"/>
    <property type="match status" value="1"/>
</dbReference>
<dbReference type="PANTHER" id="PTHR48079:SF6">
    <property type="entry name" value="NAD(P)-BINDING DOMAIN-CONTAINING PROTEIN-RELATED"/>
    <property type="match status" value="1"/>
</dbReference>
<dbReference type="RefSeq" id="WP_189120241.1">
    <property type="nucleotide sequence ID" value="NZ_BMRK01000020.1"/>
</dbReference>
<keyword evidence="4" id="KW-1185">Reference proteome</keyword>
<comment type="caution">
    <text evidence="3">The sequence shown here is derived from an EMBL/GenBank/DDBJ whole genome shotgun (WGS) entry which is preliminary data.</text>
</comment>
<dbReference type="EMBL" id="BSEL01000005">
    <property type="protein sequence ID" value="GLJ68216.1"/>
    <property type="molecule type" value="Genomic_DNA"/>
</dbReference>
<feature type="domain" description="NAD-dependent epimerase/dehydratase" evidence="2">
    <location>
        <begin position="3"/>
        <end position="207"/>
    </location>
</feature>
<feature type="region of interest" description="Disordered" evidence="1">
    <location>
        <begin position="307"/>
        <end position="335"/>
    </location>
</feature>
<dbReference type="InterPro" id="IPR001509">
    <property type="entry name" value="Epimerase_deHydtase"/>
</dbReference>
<name>A0ABQ5SWI9_9ACTN</name>
<reference evidence="3" key="1">
    <citation type="journal article" date="2014" name="Int. J. Syst. Evol. Microbiol.">
        <title>Complete genome of a new Firmicutes species belonging to the dominant human colonic microbiota ('Ruminococcus bicirculans') reveals two chromosomes and a selective capacity to utilize plant glucans.</title>
        <authorList>
            <consortium name="NISC Comparative Sequencing Program"/>
            <person name="Wegmann U."/>
            <person name="Louis P."/>
            <person name="Goesmann A."/>
            <person name="Henrissat B."/>
            <person name="Duncan S.H."/>
            <person name="Flint H.J."/>
        </authorList>
    </citation>
    <scope>NUCLEOTIDE SEQUENCE</scope>
    <source>
        <strain evidence="3">VKM Ac-1246</strain>
    </source>
</reference>
<dbReference type="InterPro" id="IPR036291">
    <property type="entry name" value="NAD(P)-bd_dom_sf"/>
</dbReference>
<feature type="compositionally biased region" description="Low complexity" evidence="1">
    <location>
        <begin position="325"/>
        <end position="335"/>
    </location>
</feature>
<dbReference type="Proteomes" id="UP001142292">
    <property type="component" value="Unassembled WGS sequence"/>
</dbReference>
<sequence length="335" mass="35313">MQILVLGGTAWLGRTITATALELGHEVTCLARSASGAVPDGAGFVRADRDKPGAYDQVAEQRWDGVIDLTRQPGHARDATEALAGTTDRWVLVSTGNVYRSHARLDDDETAPTLDPLEADAMESSDDYGPAKVACEQAVLDVLGDRAVIARAGLIGGPGDESGRSGYWPWRFAHPADDSGSVLVPASEIQTSLIDVRDLAAWIVGAAAGEHATGVYDAVANRMSLPDYLKVAREVAGHEGPTVPVTDAWLLEQGVAEWMGPKSLPGWIADPDWRGFAAHQGARIAANGLAPRPLAETLRDVLAWEEARPEPGPHGAGLSDEEEQALLAAATAEVA</sequence>
<dbReference type="SUPFAM" id="SSF51735">
    <property type="entry name" value="NAD(P)-binding Rossmann-fold domains"/>
    <property type="match status" value="1"/>
</dbReference>
<reference evidence="3" key="2">
    <citation type="submission" date="2023-01" db="EMBL/GenBank/DDBJ databases">
        <authorList>
            <person name="Sun Q."/>
            <person name="Evtushenko L."/>
        </authorList>
    </citation>
    <scope>NUCLEOTIDE SEQUENCE</scope>
    <source>
        <strain evidence="3">VKM Ac-1246</strain>
    </source>
</reference>
<dbReference type="Pfam" id="PF01370">
    <property type="entry name" value="Epimerase"/>
    <property type="match status" value="1"/>
</dbReference>
<gene>
    <name evidence="3" type="ORF">GCM10017579_22520</name>
</gene>
<dbReference type="InterPro" id="IPR051783">
    <property type="entry name" value="NAD(P)-dependent_oxidoreduct"/>
</dbReference>
<evidence type="ECO:0000256" key="1">
    <source>
        <dbReference type="SAM" id="MobiDB-lite"/>
    </source>
</evidence>
<accession>A0ABQ5SWI9</accession>
<proteinExistence type="predicted"/>